<gene>
    <name evidence="5" type="ordered locus">Niako_0665</name>
</gene>
<proteinExistence type="predicted"/>
<dbReference type="RefSeq" id="WP_014216963.1">
    <property type="nucleotide sequence ID" value="NC_016609.1"/>
</dbReference>
<dbReference type="InterPro" id="IPR041700">
    <property type="entry name" value="OMP_b-brl_3"/>
</dbReference>
<dbReference type="HOGENOM" id="CLU_017617_1_0_10"/>
<feature type="domain" description="Outer membrane protein beta-barrel" evidence="4">
    <location>
        <begin position="300"/>
        <end position="691"/>
    </location>
</feature>
<dbReference type="EMBL" id="CP003178">
    <property type="protein sequence ID" value="AEV97049.1"/>
    <property type="molecule type" value="Genomic_DNA"/>
</dbReference>
<dbReference type="Pfam" id="PF14905">
    <property type="entry name" value="OMP_b-brl_3"/>
    <property type="match status" value="1"/>
</dbReference>
<dbReference type="eggNOG" id="COG4771">
    <property type="taxonomic scope" value="Bacteria"/>
</dbReference>
<organism evidence="5 6">
    <name type="scientific">Niastella koreensis (strain DSM 17620 / KACC 11465 / NBRC 106392 / GR20-10)</name>
    <dbReference type="NCBI Taxonomy" id="700598"/>
    <lineage>
        <taxon>Bacteria</taxon>
        <taxon>Pseudomonadati</taxon>
        <taxon>Bacteroidota</taxon>
        <taxon>Chitinophagia</taxon>
        <taxon>Chitinophagales</taxon>
        <taxon>Chitinophagaceae</taxon>
        <taxon>Niastella</taxon>
    </lineage>
</organism>
<dbReference type="SUPFAM" id="SSF56935">
    <property type="entry name" value="Porins"/>
    <property type="match status" value="1"/>
</dbReference>
<accession>G8TAA2</accession>
<dbReference type="OrthoDB" id="905812at2"/>
<evidence type="ECO:0000256" key="1">
    <source>
        <dbReference type="ARBA" id="ARBA00004442"/>
    </source>
</evidence>
<dbReference type="GO" id="GO:0009279">
    <property type="term" value="C:cell outer membrane"/>
    <property type="evidence" value="ECO:0007669"/>
    <property type="project" value="UniProtKB-SubCell"/>
</dbReference>
<dbReference type="AlphaFoldDB" id="G8TAA2"/>
<dbReference type="KEGG" id="nko:Niako_0665"/>
<reference evidence="5 6" key="1">
    <citation type="submission" date="2011-12" db="EMBL/GenBank/DDBJ databases">
        <title>The complete genome of Niastella koreensis GR20-10.</title>
        <authorList>
            <consortium name="US DOE Joint Genome Institute (JGI-PGF)"/>
            <person name="Lucas S."/>
            <person name="Han J."/>
            <person name="Lapidus A."/>
            <person name="Bruce D."/>
            <person name="Goodwin L."/>
            <person name="Pitluck S."/>
            <person name="Peters L."/>
            <person name="Kyrpides N."/>
            <person name="Mavromatis K."/>
            <person name="Ivanova N."/>
            <person name="Mikhailova N."/>
            <person name="Davenport K."/>
            <person name="Saunders E."/>
            <person name="Detter J.C."/>
            <person name="Tapia R."/>
            <person name="Han C."/>
            <person name="Land M."/>
            <person name="Hauser L."/>
            <person name="Markowitz V."/>
            <person name="Cheng J.-F."/>
            <person name="Hugenholtz P."/>
            <person name="Woyke T."/>
            <person name="Wu D."/>
            <person name="Tindall B."/>
            <person name="Pomrenke H."/>
            <person name="Brambilla E."/>
            <person name="Klenk H.-P."/>
            <person name="Eisen J.A."/>
        </authorList>
    </citation>
    <scope>NUCLEOTIDE SEQUENCE [LARGE SCALE GENOMIC DNA]</scope>
    <source>
        <strain evidence="6">DSM 17620 / KACC 11465 / NBRC 106392 / GR20-10</strain>
    </source>
</reference>
<sequence>MKPILFLLAFTPLTSLLAQQKDSLSSPATVLDKVTVTGKKPFLEQKADKLIVNIEGSATAAGATAFEILQKIPGVLVINEKLMVAGKGVPVIMIDGKVSQYTDIMQVLREMSATGIEKIELITNPGAKYDATGGAIINFILKHNANLGTNGSLNLNAATGIYNRATTHTDRNFYRHGEGITINHREGRFNIYTSYNFLHRNQFDYNEFDRLINSYRFFQSNYSPGYYNSHTYRAGIDFYANRKNTIGIMIRGFSRNGLNEAQNNTRQSDGVTDQPLSNFQTFNYTRAQRTNTAVNGNWKHSFDSLGNELNIDLDYSEYTFKNTSDIVNQLSNGVKYPSRQIIHNPVYLLVFKTDYTRPIGQHSKLEVGIKSGRAIINNDLGFTQNGVPDKSRSTDFKYLENINAAYASLQHTFNKWELRGGLRTEQTIATGNMQGQLILDKNYWQLFPSFLVTRKLSIQLSALVQYSKRVNRPGYLQQNPFIQYLDSLTYSKGNPLLKPEIADEYKFSLAYKNQPFFSISYNKKRDVIFDNAPNQVGNLTYTTPENLASYTNVVAELDFPIELGKKITGYGGNQAIYNHYHANYLGATYDRAKWNWLAYWQVAYKPTPAWSFEFSGYYTTALLNEFILINHMGSVNLAVQKFLWDKKAKVSLNFNDLLFSEKTSGEVIYEEVNVHFHQWNETRNIRLTLNYTFGNQKLKGARTRQTASDEETQRVKVQ</sequence>
<dbReference type="Proteomes" id="UP000005438">
    <property type="component" value="Chromosome"/>
</dbReference>
<keyword evidence="2" id="KW-0472">Membrane</keyword>
<evidence type="ECO:0000256" key="2">
    <source>
        <dbReference type="ARBA" id="ARBA00023136"/>
    </source>
</evidence>
<keyword evidence="3" id="KW-0998">Cell outer membrane</keyword>
<evidence type="ECO:0000313" key="5">
    <source>
        <dbReference type="EMBL" id="AEV97049.1"/>
    </source>
</evidence>
<name>G8TAA2_NIAKG</name>
<comment type="subcellular location">
    <subcellularLocation>
        <location evidence="1">Cell outer membrane</location>
    </subcellularLocation>
</comment>
<evidence type="ECO:0000256" key="3">
    <source>
        <dbReference type="ARBA" id="ARBA00023237"/>
    </source>
</evidence>
<evidence type="ECO:0000259" key="4">
    <source>
        <dbReference type="Pfam" id="PF14905"/>
    </source>
</evidence>
<dbReference type="Gene3D" id="2.40.170.20">
    <property type="entry name" value="TonB-dependent receptor, beta-barrel domain"/>
    <property type="match status" value="1"/>
</dbReference>
<dbReference type="InterPro" id="IPR036942">
    <property type="entry name" value="Beta-barrel_TonB_sf"/>
</dbReference>
<dbReference type="STRING" id="700598.Niako_0665"/>
<protein>
    <submittedName>
        <fullName evidence="5">TonB-dependent receptor plug</fullName>
    </submittedName>
</protein>
<keyword evidence="5" id="KW-0675">Receptor</keyword>
<evidence type="ECO:0000313" key="6">
    <source>
        <dbReference type="Proteomes" id="UP000005438"/>
    </source>
</evidence>